<dbReference type="InterPro" id="IPR003772">
    <property type="entry name" value="YceD"/>
</dbReference>
<gene>
    <name evidence="1" type="ORF">SYNTR_0491</name>
</gene>
<organism evidence="1 2">
    <name type="scientific">Candidatus Syntrophocurvum alkaliphilum</name>
    <dbReference type="NCBI Taxonomy" id="2293317"/>
    <lineage>
        <taxon>Bacteria</taxon>
        <taxon>Bacillati</taxon>
        <taxon>Bacillota</taxon>
        <taxon>Clostridia</taxon>
        <taxon>Eubacteriales</taxon>
        <taxon>Syntrophomonadaceae</taxon>
        <taxon>Candidatus Syntrophocurvum</taxon>
    </lineage>
</organism>
<name>A0A6I6DCE5_9FIRM</name>
<keyword evidence="2" id="KW-1185">Reference proteome</keyword>
<evidence type="ECO:0008006" key="3">
    <source>
        <dbReference type="Google" id="ProtNLM"/>
    </source>
</evidence>
<sequence length="168" mass="19402">MKINLRNLSLQPRTSEKFTFEEEGDSNLIKDMGAKFVETLKVEFIVENTGRSYIGKGNIETNLELLCARCLENIIFSVESEFYVTIVEVAYKDRFFSEEEDIVFINDYDIDITPFVNEVLLISIPINLICKEDCKGLCSKCGINKNNSYCECEEKDIDPRLEKLKKLK</sequence>
<dbReference type="Proteomes" id="UP000426444">
    <property type="component" value="Chromosome"/>
</dbReference>
<dbReference type="PANTHER" id="PTHR34374:SF1">
    <property type="entry name" value="LARGE RIBOSOMAL RNA SUBUNIT ACCUMULATION PROTEIN YCED HOMOLOG 1, CHLOROPLASTIC"/>
    <property type="match status" value="1"/>
</dbReference>
<accession>A0A6I6DCE5</accession>
<evidence type="ECO:0000313" key="1">
    <source>
        <dbReference type="EMBL" id="QGT99084.1"/>
    </source>
</evidence>
<dbReference type="OrthoDB" id="9790372at2"/>
<dbReference type="RefSeq" id="WP_156203014.1">
    <property type="nucleotide sequence ID" value="NZ_CP046457.1"/>
</dbReference>
<reference evidence="2" key="1">
    <citation type="journal article" date="2019" name="Microbiology">
        <title>Complete Genome Sequence of an Uncultured Bacterium of the Candidate Phylum Bipolaricaulota.</title>
        <authorList>
            <person name="Kadnikov V.V."/>
            <person name="Mardanov A.V."/>
            <person name="Beletsky A.V."/>
            <person name="Frank Y.A."/>
            <person name="Karnachuk O.V."/>
            <person name="Ravin N.V."/>
        </authorList>
    </citation>
    <scope>NUCLEOTIDE SEQUENCE [LARGE SCALE GENOMIC DNA]</scope>
</reference>
<evidence type="ECO:0000313" key="2">
    <source>
        <dbReference type="Proteomes" id="UP000426444"/>
    </source>
</evidence>
<dbReference type="KEGG" id="salq:SYNTR_0491"/>
<dbReference type="EMBL" id="CP046457">
    <property type="protein sequence ID" value="QGT99084.1"/>
    <property type="molecule type" value="Genomic_DNA"/>
</dbReference>
<dbReference type="Pfam" id="PF02620">
    <property type="entry name" value="YceD"/>
    <property type="match status" value="1"/>
</dbReference>
<protein>
    <recommendedName>
        <fullName evidence="3">DUF177 domain-containing protein</fullName>
    </recommendedName>
</protein>
<dbReference type="AlphaFoldDB" id="A0A6I6DCE5"/>
<dbReference type="PANTHER" id="PTHR34374">
    <property type="entry name" value="LARGE RIBOSOMAL RNA SUBUNIT ACCUMULATION PROTEIN YCED HOMOLOG 1, CHLOROPLASTIC"/>
    <property type="match status" value="1"/>
</dbReference>
<proteinExistence type="predicted"/>